<gene>
    <name evidence="1" type="ORF">D3879_14570</name>
</gene>
<evidence type="ECO:0000313" key="1">
    <source>
        <dbReference type="EMBL" id="RJG10902.1"/>
    </source>
</evidence>
<reference evidence="1 2" key="1">
    <citation type="submission" date="2018-09" db="EMBL/GenBank/DDBJ databases">
        <authorList>
            <person name="Zhu H."/>
        </authorList>
    </citation>
    <scope>NUCLEOTIDE SEQUENCE [LARGE SCALE GENOMIC DNA]</scope>
    <source>
        <strain evidence="1 2">K1S02-6</strain>
    </source>
</reference>
<dbReference type="RefSeq" id="WP_119955034.1">
    <property type="nucleotide sequence ID" value="NZ_QYUR01000003.1"/>
</dbReference>
<dbReference type="Pfam" id="PF10983">
    <property type="entry name" value="DUF2793"/>
    <property type="match status" value="1"/>
</dbReference>
<dbReference type="EMBL" id="QYUR01000003">
    <property type="protein sequence ID" value="RJG10902.1"/>
    <property type="molecule type" value="Genomic_DNA"/>
</dbReference>
<dbReference type="Proteomes" id="UP000284021">
    <property type="component" value="Unassembled WGS sequence"/>
</dbReference>
<dbReference type="InterPro" id="IPR011049">
    <property type="entry name" value="Serralysin-like_metalloprot_C"/>
</dbReference>
<name>A0A418XEE7_9PSED</name>
<organism evidence="1 2">
    <name type="scientific">Pseudomonas cavernicola</name>
    <dbReference type="NCBI Taxonomy" id="2320866"/>
    <lineage>
        <taxon>Bacteria</taxon>
        <taxon>Pseudomonadati</taxon>
        <taxon>Pseudomonadota</taxon>
        <taxon>Gammaproteobacteria</taxon>
        <taxon>Pseudomonadales</taxon>
        <taxon>Pseudomonadaceae</taxon>
        <taxon>Pseudomonas</taxon>
    </lineage>
</organism>
<proteinExistence type="predicted"/>
<dbReference type="OrthoDB" id="7032240at2"/>
<sequence length="606" mass="60953">MSTTPKTQITELSPTAANQAPVVNSGWAIVDQLLDRTVKDKDLATPPGIPADGDAYIVAASPTGLWTGKTGQIAYWRASAGVWQFIVPKTGWTVRVSDELDSNGLPKEYGFDGANWELVAGVTTPVQDEGSTVVASPTAINFVGAGVTVTDVGGVATVTISGGGAGGVAPALQYTCETGSTADSDPGAGLMKWNHATQASATQLFIDDLTADAVSMTALWGQLAPNGFLLIQKVTDANTWQLWKFTSITAATGYVKLGVTLIADGGALTDGDALLLEFDNGASGGGGLTNLTEAKITATPNATVPVVSLSVTITETSGDMAYVAKGNGATLAQVPNNAATGGNKRGIKATDWQKERSAATQVASGDYSAIGGGSGNETSGTYSVIAGGLGNWGISNYGFIGSGDGNTNSSAYGVIGGGYLNTTGTDGYSVVSGGANNLASGQFATINGGYYATTRGVYGAAARASGRFSVQGDAQRERFTLRRATADATAAVLSANNGAPIATNQITLPDSSAYGFAGRVVARASATGDCASWEFKGTIKRGANAAATALVAAVTPTLVAGDSGASAWAIAVTADTTNGALAITVTGVAATNIKWVADIETVEVVG</sequence>
<accession>A0A418XEE7</accession>
<comment type="caution">
    <text evidence="1">The sequence shown here is derived from an EMBL/GenBank/DDBJ whole genome shotgun (WGS) entry which is preliminary data.</text>
</comment>
<protein>
    <submittedName>
        <fullName evidence="1">DUF2793 domain-containing protein</fullName>
    </submittedName>
</protein>
<dbReference type="InterPro" id="IPR021251">
    <property type="entry name" value="DUF2793"/>
</dbReference>
<dbReference type="AlphaFoldDB" id="A0A418XEE7"/>
<dbReference type="Gene3D" id="2.150.10.10">
    <property type="entry name" value="Serralysin-like metalloprotease, C-terminal"/>
    <property type="match status" value="1"/>
</dbReference>
<keyword evidence="2" id="KW-1185">Reference proteome</keyword>
<evidence type="ECO:0000313" key="2">
    <source>
        <dbReference type="Proteomes" id="UP000284021"/>
    </source>
</evidence>